<name>A0A9P1DE03_9DINO</name>
<dbReference type="GO" id="GO:0005525">
    <property type="term" value="F:GTP binding"/>
    <property type="evidence" value="ECO:0007669"/>
    <property type="project" value="InterPro"/>
</dbReference>
<keyword evidence="7" id="KW-1185">Reference proteome</keyword>
<sequence length="613" mass="69429">MPVSDNYFTRTFHFGFGFGIFIGMISTYFANWLAWRLGQRRLALERAEREREALVDAHREPTDYHCIIRIVSLSDFAQTKKIWFLKALNSDFDFDPESGIDVRVISVVGLFNKGKTFLLNKLFGLRLPSGRTQVTQGLLCVYLKERKMLVIDSPGVQSTVSYKSDGADRVVDAQSTETFIFELISQISDHIIFVVNDFTSFEQLKVQTFEKKELSRNVRAPRELIVVHNLCDAHEVEDAEKLFRKQITSRYDGVESHLGSLFYTARRNPPVHHFAICHDESRAGAAFNEHNFKLLLEHLEHAKKLPERIELAKLIKEKLDDFIPRFFLKSPVDAGVEYCPCKPETIPEEDDGDQSQRYCGVGFFQSKCDRLEVKRQGVISDLGEVVSHDKSFNPEPAIYEDKDEEYIFRTIVVECPGVRPDQVHWEEDGGRFVIKIEKSKLFDEGSVTIVEGFSFRQQSGIWEKEFRFEDGPFELCEDESYLENGVLRVRLKKSLMKRRGGLLQAGAVPVVSYAVPSSFPSEAEGVRQIDPDAHPVAQESECGTLQTLKTSNMGLADSQHCLTTSSWILTDEGPKTAATLSEEVPQVASVALKSEDAEVEDACQEPKNGLSPA</sequence>
<evidence type="ECO:0000313" key="4">
    <source>
        <dbReference type="EMBL" id="CAI4008258.1"/>
    </source>
</evidence>
<protein>
    <submittedName>
        <fullName evidence="6">SHSP domain-containing protein</fullName>
    </submittedName>
</protein>
<reference evidence="4" key="1">
    <citation type="submission" date="2022-10" db="EMBL/GenBank/DDBJ databases">
        <authorList>
            <person name="Chen Y."/>
            <person name="Dougan E. K."/>
            <person name="Chan C."/>
            <person name="Rhodes N."/>
            <person name="Thang M."/>
        </authorList>
    </citation>
    <scope>NUCLEOTIDE SEQUENCE</scope>
</reference>
<dbReference type="EMBL" id="CAMXCT010004235">
    <property type="protein sequence ID" value="CAI4008258.1"/>
    <property type="molecule type" value="Genomic_DNA"/>
</dbReference>
<accession>A0A9P1DE03</accession>
<dbReference type="EMBL" id="CAMXCT030004235">
    <property type="protein sequence ID" value="CAL4795570.1"/>
    <property type="molecule type" value="Genomic_DNA"/>
</dbReference>
<dbReference type="InterPro" id="IPR008978">
    <property type="entry name" value="HSP20-like_chaperone"/>
</dbReference>
<dbReference type="OrthoDB" id="2135133at2759"/>
<dbReference type="Proteomes" id="UP001152797">
    <property type="component" value="Unassembled WGS sequence"/>
</dbReference>
<evidence type="ECO:0000313" key="5">
    <source>
        <dbReference type="EMBL" id="CAL1161633.1"/>
    </source>
</evidence>
<reference evidence="5" key="2">
    <citation type="submission" date="2024-04" db="EMBL/GenBank/DDBJ databases">
        <authorList>
            <person name="Chen Y."/>
            <person name="Shah S."/>
            <person name="Dougan E. K."/>
            <person name="Thang M."/>
            <person name="Chan C."/>
        </authorList>
    </citation>
    <scope>NUCLEOTIDE SEQUENCE [LARGE SCALE GENOMIC DNA]</scope>
</reference>
<dbReference type="Gene3D" id="3.40.50.300">
    <property type="entry name" value="P-loop containing nucleotide triphosphate hydrolases"/>
    <property type="match status" value="1"/>
</dbReference>
<dbReference type="AlphaFoldDB" id="A0A9P1DE03"/>
<dbReference type="SUPFAM" id="SSF52540">
    <property type="entry name" value="P-loop containing nucleoside triphosphate hydrolases"/>
    <property type="match status" value="1"/>
</dbReference>
<dbReference type="Pfam" id="PF01926">
    <property type="entry name" value="MMR_HSR1"/>
    <property type="match status" value="1"/>
</dbReference>
<dbReference type="InterPro" id="IPR027417">
    <property type="entry name" value="P-loop_NTPase"/>
</dbReference>
<keyword evidence="2" id="KW-0812">Transmembrane</keyword>
<feature type="domain" description="G" evidence="3">
    <location>
        <begin position="105"/>
        <end position="216"/>
    </location>
</feature>
<evidence type="ECO:0000256" key="1">
    <source>
        <dbReference type="SAM" id="MobiDB-lite"/>
    </source>
</evidence>
<organism evidence="4">
    <name type="scientific">Cladocopium goreaui</name>
    <dbReference type="NCBI Taxonomy" id="2562237"/>
    <lineage>
        <taxon>Eukaryota</taxon>
        <taxon>Sar</taxon>
        <taxon>Alveolata</taxon>
        <taxon>Dinophyceae</taxon>
        <taxon>Suessiales</taxon>
        <taxon>Symbiodiniaceae</taxon>
        <taxon>Cladocopium</taxon>
    </lineage>
</organism>
<proteinExistence type="predicted"/>
<comment type="caution">
    <text evidence="4">The sequence shown here is derived from an EMBL/GenBank/DDBJ whole genome shotgun (WGS) entry which is preliminary data.</text>
</comment>
<evidence type="ECO:0000256" key="2">
    <source>
        <dbReference type="SAM" id="Phobius"/>
    </source>
</evidence>
<dbReference type="InterPro" id="IPR006073">
    <property type="entry name" value="GTP-bd"/>
</dbReference>
<dbReference type="PANTHER" id="PTHR34726:SF3">
    <property type="entry name" value="GUANYLATE-BINDING PROTEIN N-TERMINAL DOMAIN-CONTAINING PROTEIN-RELATED"/>
    <property type="match status" value="1"/>
</dbReference>
<feature type="region of interest" description="Disordered" evidence="1">
    <location>
        <begin position="594"/>
        <end position="613"/>
    </location>
</feature>
<feature type="transmembrane region" description="Helical" evidence="2">
    <location>
        <begin position="12"/>
        <end position="34"/>
    </location>
</feature>
<keyword evidence="2" id="KW-1133">Transmembrane helix</keyword>
<gene>
    <name evidence="4" type="ORF">C1SCF055_LOCUS33713</name>
</gene>
<dbReference type="PANTHER" id="PTHR34726">
    <property type="entry name" value="GBP DOMAIN-CONTAINING PROTEIN"/>
    <property type="match status" value="1"/>
</dbReference>
<keyword evidence="2" id="KW-0472">Membrane</keyword>
<evidence type="ECO:0000313" key="7">
    <source>
        <dbReference type="Proteomes" id="UP001152797"/>
    </source>
</evidence>
<dbReference type="EMBL" id="CAMXCT020004235">
    <property type="protein sequence ID" value="CAL1161633.1"/>
    <property type="molecule type" value="Genomic_DNA"/>
</dbReference>
<evidence type="ECO:0000313" key="6">
    <source>
        <dbReference type="EMBL" id="CAL4795570.1"/>
    </source>
</evidence>
<dbReference type="Gene3D" id="2.60.40.790">
    <property type="match status" value="1"/>
</dbReference>
<dbReference type="CDD" id="cd06464">
    <property type="entry name" value="ACD_sHsps-like"/>
    <property type="match status" value="1"/>
</dbReference>
<evidence type="ECO:0000259" key="3">
    <source>
        <dbReference type="Pfam" id="PF01926"/>
    </source>
</evidence>